<evidence type="ECO:0008006" key="8">
    <source>
        <dbReference type="Google" id="ProtNLM"/>
    </source>
</evidence>
<dbReference type="PROSITE" id="PS50092">
    <property type="entry name" value="TSP1"/>
    <property type="match status" value="4"/>
</dbReference>
<dbReference type="Pfam" id="PF00090">
    <property type="entry name" value="TSP_1"/>
    <property type="match status" value="4"/>
</dbReference>
<gene>
    <name evidence="6" type="ORF">FSP39_022254</name>
</gene>
<sequence>MTGAVINQIIGRERTALSSTGYVDGDGMMNSVMEHKAMCAIDGQWGPWRKWGNCSSTCGTGVQNRTRMCDSPAPSMGGRDCIGHRSQTQNCSNIPCAVDGQWGDWTNWSTCSKTCGGGQHFRSRSCDNPTPAHGGVNCTGVLSIMEDCSTYLCPVNGHWGSWGKWSTCSTSCGGGHRTRTRTCGNPFPAHGGSDCKGNSSESTTCQTNLCPVNGHWSNWGSWAKCSVTCGGGHRYQYRSCTYPAPAHGGSTCSGSRYRSSSCATTHCPRKDKYSFCKFI</sequence>
<proteinExistence type="predicted"/>
<dbReference type="PRINTS" id="PR01705">
    <property type="entry name" value="TSP1REPEAT"/>
</dbReference>
<keyword evidence="7" id="KW-1185">Reference proteome</keyword>
<dbReference type="InterPro" id="IPR000884">
    <property type="entry name" value="TSP1_rpt"/>
</dbReference>
<dbReference type="PANTHER" id="PTHR22906">
    <property type="entry name" value="PROPERDIN"/>
    <property type="match status" value="1"/>
</dbReference>
<dbReference type="FunFam" id="2.20.100.10:FF:000001">
    <property type="entry name" value="semaphorin-5A isoform X1"/>
    <property type="match status" value="2"/>
</dbReference>
<evidence type="ECO:0000256" key="3">
    <source>
        <dbReference type="ARBA" id="ARBA00022729"/>
    </source>
</evidence>
<dbReference type="FunFam" id="2.20.100.10:FF:000002">
    <property type="entry name" value="Unc-5 netrin receptor C"/>
    <property type="match status" value="1"/>
</dbReference>
<comment type="subcellular location">
    <subcellularLocation>
        <location evidence="1">Secreted</location>
    </subcellularLocation>
</comment>
<dbReference type="InterPro" id="IPR036383">
    <property type="entry name" value="TSP1_rpt_sf"/>
</dbReference>
<name>A0AA88YH03_PINIB</name>
<evidence type="ECO:0000256" key="4">
    <source>
        <dbReference type="ARBA" id="ARBA00022737"/>
    </source>
</evidence>
<dbReference type="Gene3D" id="2.20.100.10">
    <property type="entry name" value="Thrombospondin type-1 (TSP1) repeat"/>
    <property type="match status" value="4"/>
</dbReference>
<organism evidence="6 7">
    <name type="scientific">Pinctada imbricata</name>
    <name type="common">Atlantic pearl-oyster</name>
    <name type="synonym">Pinctada martensii</name>
    <dbReference type="NCBI Taxonomy" id="66713"/>
    <lineage>
        <taxon>Eukaryota</taxon>
        <taxon>Metazoa</taxon>
        <taxon>Spiralia</taxon>
        <taxon>Lophotrochozoa</taxon>
        <taxon>Mollusca</taxon>
        <taxon>Bivalvia</taxon>
        <taxon>Autobranchia</taxon>
        <taxon>Pteriomorphia</taxon>
        <taxon>Pterioida</taxon>
        <taxon>Pterioidea</taxon>
        <taxon>Pteriidae</taxon>
        <taxon>Pinctada</taxon>
    </lineage>
</organism>
<dbReference type="FunFam" id="2.20.100.10:FF:000007">
    <property type="entry name" value="Thrombospondin 1"/>
    <property type="match status" value="1"/>
</dbReference>
<keyword evidence="5" id="KW-1015">Disulfide bond</keyword>
<evidence type="ECO:0000256" key="2">
    <source>
        <dbReference type="ARBA" id="ARBA00022525"/>
    </source>
</evidence>
<evidence type="ECO:0000256" key="5">
    <source>
        <dbReference type="ARBA" id="ARBA00023157"/>
    </source>
</evidence>
<evidence type="ECO:0000313" key="6">
    <source>
        <dbReference type="EMBL" id="KAK3105311.1"/>
    </source>
</evidence>
<evidence type="ECO:0000256" key="1">
    <source>
        <dbReference type="ARBA" id="ARBA00004613"/>
    </source>
</evidence>
<keyword evidence="4" id="KW-0677">Repeat</keyword>
<comment type="caution">
    <text evidence="6">The sequence shown here is derived from an EMBL/GenBank/DDBJ whole genome shotgun (WGS) entry which is preliminary data.</text>
</comment>
<dbReference type="PANTHER" id="PTHR22906:SF43">
    <property type="entry name" value="PROPERDIN"/>
    <property type="match status" value="1"/>
</dbReference>
<dbReference type="EMBL" id="VSWD01000004">
    <property type="protein sequence ID" value="KAK3105311.1"/>
    <property type="molecule type" value="Genomic_DNA"/>
</dbReference>
<dbReference type="Proteomes" id="UP001186944">
    <property type="component" value="Unassembled WGS sequence"/>
</dbReference>
<keyword evidence="3" id="KW-0732">Signal</keyword>
<dbReference type="SMART" id="SM00209">
    <property type="entry name" value="TSP1"/>
    <property type="match status" value="4"/>
</dbReference>
<reference evidence="6" key="1">
    <citation type="submission" date="2019-08" db="EMBL/GenBank/DDBJ databases">
        <title>The improved chromosome-level genome for the pearl oyster Pinctada fucata martensii using PacBio sequencing and Hi-C.</title>
        <authorList>
            <person name="Zheng Z."/>
        </authorList>
    </citation>
    <scope>NUCLEOTIDE SEQUENCE</scope>
    <source>
        <strain evidence="6">ZZ-2019</strain>
        <tissue evidence="6">Adductor muscle</tissue>
    </source>
</reference>
<dbReference type="AlphaFoldDB" id="A0AA88YH03"/>
<keyword evidence="2" id="KW-0964">Secreted</keyword>
<accession>A0AA88YH03</accession>
<dbReference type="SUPFAM" id="SSF82895">
    <property type="entry name" value="TSP-1 type 1 repeat"/>
    <property type="match status" value="4"/>
</dbReference>
<evidence type="ECO:0000313" key="7">
    <source>
        <dbReference type="Proteomes" id="UP001186944"/>
    </source>
</evidence>
<protein>
    <recommendedName>
        <fullName evidence="8">Hemicentin-1</fullName>
    </recommendedName>
</protein>
<dbReference type="InterPro" id="IPR052065">
    <property type="entry name" value="Compl_asym_regulator"/>
</dbReference>